<reference evidence="2" key="1">
    <citation type="submission" date="2013-07" db="EMBL/GenBank/DDBJ databases">
        <title>The Genome Sequence of Cryptococcus pinus CBS10737.</title>
        <authorList>
            <consortium name="The Broad Institute Genome Sequencing Platform"/>
            <person name="Cuomo C."/>
            <person name="Litvintseva A."/>
            <person name="Chen Y."/>
            <person name="Heitman J."/>
            <person name="Sun S."/>
            <person name="Springer D."/>
            <person name="Dromer F."/>
            <person name="Young S.K."/>
            <person name="Zeng Q."/>
            <person name="Gargeya S."/>
            <person name="Fitzgerald M."/>
            <person name="Abouelleil A."/>
            <person name="Alvarado L."/>
            <person name="Berlin A.M."/>
            <person name="Chapman S.B."/>
            <person name="Dewar J."/>
            <person name="Goldberg J."/>
            <person name="Griggs A."/>
            <person name="Gujja S."/>
            <person name="Hansen M."/>
            <person name="Howarth C."/>
            <person name="Imamovic A."/>
            <person name="Larimer J."/>
            <person name="McCowan C."/>
            <person name="Murphy C."/>
            <person name="Pearson M."/>
            <person name="Priest M."/>
            <person name="Roberts A."/>
            <person name="Saif S."/>
            <person name="Shea T."/>
            <person name="Sykes S."/>
            <person name="Wortman J."/>
            <person name="Nusbaum C."/>
            <person name="Birren B."/>
        </authorList>
    </citation>
    <scope>NUCLEOTIDE SEQUENCE [LARGE SCALE GENOMIC DNA]</scope>
    <source>
        <strain evidence="2">CBS 10737</strain>
    </source>
</reference>
<reference evidence="3" key="2">
    <citation type="submission" date="2013-07" db="EMBL/GenBank/DDBJ databases">
        <authorList>
            <consortium name="The Broad Institute Genome Sequencing Platform"/>
            <person name="Cuomo C."/>
            <person name="Litvintseva A."/>
            <person name="Chen Y."/>
            <person name="Heitman J."/>
            <person name="Sun S."/>
            <person name="Springer D."/>
            <person name="Dromer F."/>
            <person name="Young S.K."/>
            <person name="Zeng Q."/>
            <person name="Gargeya S."/>
            <person name="Fitzgerald M."/>
            <person name="Abouelleil A."/>
            <person name="Alvarado L."/>
            <person name="Berlin A.M."/>
            <person name="Chapman S.B."/>
            <person name="Dewar J."/>
            <person name="Goldberg J."/>
            <person name="Griggs A."/>
            <person name="Gujja S."/>
            <person name="Hansen M."/>
            <person name="Howarth C."/>
            <person name="Imamovic A."/>
            <person name="Larimer J."/>
            <person name="McCowan C."/>
            <person name="Murphy C."/>
            <person name="Pearson M."/>
            <person name="Priest M."/>
            <person name="Roberts A."/>
            <person name="Saif S."/>
            <person name="Shea T."/>
            <person name="Sykes S."/>
            <person name="Wortman J."/>
            <person name="Nusbaum C."/>
            <person name="Birren B."/>
        </authorList>
    </citation>
    <scope>NUCLEOTIDE SEQUENCE</scope>
    <source>
        <strain evidence="3">CBS 10737</strain>
    </source>
</reference>
<protein>
    <submittedName>
        <fullName evidence="2">Uncharacterized protein</fullName>
    </submittedName>
</protein>
<name>A0A1B9I431_9TREE</name>
<dbReference type="STRING" id="1296096.A0A1B9I431"/>
<evidence type="ECO:0000256" key="1">
    <source>
        <dbReference type="SAM" id="MobiDB-lite"/>
    </source>
</evidence>
<dbReference type="RefSeq" id="XP_019011496.1">
    <property type="nucleotide sequence ID" value="XM_019155342.1"/>
</dbReference>
<sequence>MSTTYTAPSGPPPSSQNPTSAPNPDDDPFDPPPAYTPSASNSTGGETSLATGPNRMDFSGPPPIPERLEQNITGVGIGFGRRQQHELGSQFTGQSSPPINPQYTNQSYIPPPLPPRNPSISSNLSGHPPNKETQSGFNNNNNNNDAGPSRPPPPPTQDLSPTEIPTPGRPLLWKGHLLVYPKGFWCHKCNNTGYKSNDPSNPHETDWKKYGKPYNSALSISYLQSTRPGSNPSTISSSNFQKPLPSFSSNQPNQNIYGNLPPPPPPPGSWNSFPGNHNFRPNLHQNQMLPPPPTPLLPPPMAGQQIYVQRGPGYIPPGALVVTPGDPRIGGRPCHNCGGSGRENDFLFGFDVGRCYACQGLGRVFR</sequence>
<dbReference type="OrthoDB" id="2405700at2759"/>
<dbReference type="GeneID" id="30171965"/>
<reference evidence="3" key="4">
    <citation type="submission" date="2024-02" db="EMBL/GenBank/DDBJ databases">
        <title>Comparative genomics of Cryptococcus and Kwoniella reveals pathogenesis evolution and contrasting modes of karyotype evolution via chromosome fusion or intercentromeric recombination.</title>
        <authorList>
            <person name="Coelho M.A."/>
            <person name="David-Palma M."/>
            <person name="Shea T."/>
            <person name="Bowers K."/>
            <person name="McGinley-Smith S."/>
            <person name="Mohammad A.W."/>
            <person name="Gnirke A."/>
            <person name="Yurkov A.M."/>
            <person name="Nowrousian M."/>
            <person name="Sun S."/>
            <person name="Cuomo C.A."/>
            <person name="Heitman J."/>
        </authorList>
    </citation>
    <scope>NUCLEOTIDE SEQUENCE</scope>
    <source>
        <strain evidence="3">CBS 10737</strain>
    </source>
</reference>
<accession>A0A1B9I431</accession>
<reference evidence="2" key="3">
    <citation type="submission" date="2016-07" db="EMBL/GenBank/DDBJ databases">
        <title>Evolution of pathogenesis and genome organization in the Tremellales.</title>
        <authorList>
            <person name="Cuomo C."/>
            <person name="Litvintseva A."/>
            <person name="Heitman J."/>
            <person name="Chen Y."/>
            <person name="Sun S."/>
            <person name="Springer D."/>
            <person name="Dromer F."/>
            <person name="Young S."/>
            <person name="Zeng Q."/>
            <person name="Chapman S."/>
            <person name="Gujja S."/>
            <person name="Saif S."/>
            <person name="Birren B."/>
        </authorList>
    </citation>
    <scope>NUCLEOTIDE SEQUENCE</scope>
    <source>
        <strain evidence="2">CBS 10737</strain>
    </source>
</reference>
<feature type="compositionally biased region" description="Polar residues" evidence="1">
    <location>
        <begin position="223"/>
        <end position="257"/>
    </location>
</feature>
<dbReference type="GO" id="GO:0005737">
    <property type="term" value="C:cytoplasm"/>
    <property type="evidence" value="ECO:0007669"/>
    <property type="project" value="TreeGrafter"/>
</dbReference>
<dbReference type="PANTHER" id="PTHR28031">
    <property type="entry name" value="PROLINE-RICH PROTEIN HUA1"/>
    <property type="match status" value="1"/>
</dbReference>
<feature type="region of interest" description="Disordered" evidence="1">
    <location>
        <begin position="223"/>
        <end position="304"/>
    </location>
</feature>
<evidence type="ECO:0000313" key="3">
    <source>
        <dbReference type="EMBL" id="WWC71543.1"/>
    </source>
</evidence>
<dbReference type="PANTHER" id="PTHR28031:SF1">
    <property type="entry name" value="PROLINE-RICH PROTEIN HUA1"/>
    <property type="match status" value="1"/>
</dbReference>
<organism evidence="2">
    <name type="scientific">Kwoniella pini CBS 10737</name>
    <dbReference type="NCBI Taxonomy" id="1296096"/>
    <lineage>
        <taxon>Eukaryota</taxon>
        <taxon>Fungi</taxon>
        <taxon>Dikarya</taxon>
        <taxon>Basidiomycota</taxon>
        <taxon>Agaricomycotina</taxon>
        <taxon>Tremellomycetes</taxon>
        <taxon>Tremellales</taxon>
        <taxon>Cryptococcaceae</taxon>
        <taxon>Kwoniella</taxon>
    </lineage>
</organism>
<feature type="compositionally biased region" description="Polar residues" evidence="1">
    <location>
        <begin position="86"/>
        <end position="108"/>
    </location>
</feature>
<gene>
    <name evidence="2" type="ORF">I206_03596</name>
    <name evidence="3" type="ORF">I206_105501</name>
</gene>
<feature type="compositionally biased region" description="Polar residues" evidence="1">
    <location>
        <begin position="37"/>
        <end position="51"/>
    </location>
</feature>
<keyword evidence="4" id="KW-1185">Reference proteome</keyword>
<dbReference type="Proteomes" id="UP000094020">
    <property type="component" value="Chromosome 7"/>
</dbReference>
<evidence type="ECO:0000313" key="2">
    <source>
        <dbReference type="EMBL" id="OCF50277.1"/>
    </source>
</evidence>
<dbReference type="EMBL" id="KI894010">
    <property type="protein sequence ID" value="OCF50277.1"/>
    <property type="molecule type" value="Genomic_DNA"/>
</dbReference>
<proteinExistence type="predicted"/>
<dbReference type="AlphaFoldDB" id="A0A1B9I431"/>
<feature type="region of interest" description="Disordered" evidence="1">
    <location>
        <begin position="1"/>
        <end position="168"/>
    </location>
</feature>
<dbReference type="InterPro" id="IPR038910">
    <property type="entry name" value="Hua1-like"/>
</dbReference>
<evidence type="ECO:0000313" key="4">
    <source>
        <dbReference type="Proteomes" id="UP000094020"/>
    </source>
</evidence>
<dbReference type="EMBL" id="CP144525">
    <property type="protein sequence ID" value="WWC71543.1"/>
    <property type="molecule type" value="Genomic_DNA"/>
</dbReference>
<feature type="compositionally biased region" description="Pro residues" evidence="1">
    <location>
        <begin position="289"/>
        <end position="301"/>
    </location>
</feature>
<dbReference type="KEGG" id="kpin:30171965"/>